<dbReference type="PROSITE" id="PS50921">
    <property type="entry name" value="ANTAR"/>
    <property type="match status" value="1"/>
</dbReference>
<organism evidence="3 4">
    <name type="scientific">Catenuloplanes niger</name>
    <dbReference type="NCBI Taxonomy" id="587534"/>
    <lineage>
        <taxon>Bacteria</taxon>
        <taxon>Bacillati</taxon>
        <taxon>Actinomycetota</taxon>
        <taxon>Actinomycetes</taxon>
        <taxon>Micromonosporales</taxon>
        <taxon>Micromonosporaceae</taxon>
        <taxon>Catenuloplanes</taxon>
    </lineage>
</organism>
<dbReference type="SMART" id="SM01012">
    <property type="entry name" value="ANTAR"/>
    <property type="match status" value="1"/>
</dbReference>
<keyword evidence="4" id="KW-1185">Reference proteome</keyword>
<dbReference type="InterPro" id="IPR011006">
    <property type="entry name" value="CheY-like_superfamily"/>
</dbReference>
<gene>
    <name evidence="3" type="ORF">J2S44_005065</name>
</gene>
<dbReference type="AlphaFoldDB" id="A0AAE3ZU55"/>
<name>A0AAE3ZU55_9ACTN</name>
<evidence type="ECO:0000259" key="2">
    <source>
        <dbReference type="PROSITE" id="PS50921"/>
    </source>
</evidence>
<dbReference type="RefSeq" id="WP_310418781.1">
    <property type="nucleotide sequence ID" value="NZ_JAVDYC010000001.1"/>
</dbReference>
<feature type="domain" description="ANTAR" evidence="2">
    <location>
        <begin position="48"/>
        <end position="109"/>
    </location>
</feature>
<reference evidence="3 4" key="1">
    <citation type="submission" date="2023-07" db="EMBL/GenBank/DDBJ databases">
        <title>Sequencing the genomes of 1000 actinobacteria strains.</title>
        <authorList>
            <person name="Klenk H.-P."/>
        </authorList>
    </citation>
    <scope>NUCLEOTIDE SEQUENCE [LARGE SCALE GENOMIC DNA]</scope>
    <source>
        <strain evidence="3 4">DSM 44711</strain>
    </source>
</reference>
<dbReference type="Gene3D" id="1.10.10.10">
    <property type="entry name" value="Winged helix-like DNA-binding domain superfamily/Winged helix DNA-binding domain"/>
    <property type="match status" value="1"/>
</dbReference>
<dbReference type="Pfam" id="PF03861">
    <property type="entry name" value="ANTAR"/>
    <property type="match status" value="1"/>
</dbReference>
<dbReference type="Proteomes" id="UP001183629">
    <property type="component" value="Unassembled WGS sequence"/>
</dbReference>
<proteinExistence type="predicted"/>
<evidence type="ECO:0000313" key="4">
    <source>
        <dbReference type="Proteomes" id="UP001183629"/>
    </source>
</evidence>
<dbReference type="EMBL" id="JAVDYC010000001">
    <property type="protein sequence ID" value="MDR7324815.1"/>
    <property type="molecule type" value="Genomic_DNA"/>
</dbReference>
<evidence type="ECO:0000256" key="1">
    <source>
        <dbReference type="SAM" id="MobiDB-lite"/>
    </source>
</evidence>
<sequence>MGLPGRQRTPGALNFYGTGDRRSTTRQRTSTVLFAGHAAVFVANAAAYEQSVELAAQMRRAMASRAVIEQAEGIVMVNDGCTPAEAFNTLVAMSTRADVKLREVAQRLVDEARKRR</sequence>
<accession>A0AAE3ZU55</accession>
<dbReference type="InterPro" id="IPR005561">
    <property type="entry name" value="ANTAR"/>
</dbReference>
<evidence type="ECO:0000313" key="3">
    <source>
        <dbReference type="EMBL" id="MDR7324815.1"/>
    </source>
</evidence>
<dbReference type="InterPro" id="IPR036388">
    <property type="entry name" value="WH-like_DNA-bd_sf"/>
</dbReference>
<dbReference type="SUPFAM" id="SSF52172">
    <property type="entry name" value="CheY-like"/>
    <property type="match status" value="1"/>
</dbReference>
<dbReference type="GO" id="GO:0003723">
    <property type="term" value="F:RNA binding"/>
    <property type="evidence" value="ECO:0007669"/>
    <property type="project" value="InterPro"/>
</dbReference>
<protein>
    <recommendedName>
        <fullName evidence="2">ANTAR domain-containing protein</fullName>
    </recommendedName>
</protein>
<comment type="caution">
    <text evidence="3">The sequence shown here is derived from an EMBL/GenBank/DDBJ whole genome shotgun (WGS) entry which is preliminary data.</text>
</comment>
<feature type="region of interest" description="Disordered" evidence="1">
    <location>
        <begin position="1"/>
        <end position="27"/>
    </location>
</feature>